<accession>A0AAD5KJX3</accession>
<keyword evidence="3" id="KW-0206">Cytoskeleton</keyword>
<feature type="domain" description="ALMS motif" evidence="5">
    <location>
        <begin position="545"/>
        <end position="600"/>
    </location>
</feature>
<dbReference type="InterPro" id="IPR029299">
    <property type="entry name" value="ALMS_motif"/>
</dbReference>
<protein>
    <recommendedName>
        <fullName evidence="5">ALMS motif domain-containing protein</fullName>
    </recommendedName>
</protein>
<keyword evidence="2" id="KW-0963">Cytoplasm</keyword>
<evidence type="ECO:0000313" key="6">
    <source>
        <dbReference type="EMBL" id="KAI9554082.1"/>
    </source>
</evidence>
<keyword evidence="7" id="KW-1185">Reference proteome</keyword>
<evidence type="ECO:0000256" key="3">
    <source>
        <dbReference type="ARBA" id="ARBA00023212"/>
    </source>
</evidence>
<feature type="region of interest" description="Disordered" evidence="4">
    <location>
        <begin position="345"/>
        <end position="364"/>
    </location>
</feature>
<feature type="compositionally biased region" description="Polar residues" evidence="4">
    <location>
        <begin position="168"/>
        <end position="227"/>
    </location>
</feature>
<dbReference type="GO" id="GO:0005813">
    <property type="term" value="C:centrosome"/>
    <property type="evidence" value="ECO:0007669"/>
    <property type="project" value="UniProtKB-SubCell"/>
</dbReference>
<dbReference type="Pfam" id="PF15309">
    <property type="entry name" value="ALMS_motif"/>
    <property type="match status" value="1"/>
</dbReference>
<dbReference type="Proteomes" id="UP000820818">
    <property type="component" value="Linkage Group LG8"/>
</dbReference>
<evidence type="ECO:0000256" key="2">
    <source>
        <dbReference type="ARBA" id="ARBA00022490"/>
    </source>
</evidence>
<reference evidence="6 7" key="1">
    <citation type="submission" date="2022-05" db="EMBL/GenBank/DDBJ databases">
        <title>A multi-omics perspective on studying reproductive biology in Daphnia sinensis.</title>
        <authorList>
            <person name="Jia J."/>
        </authorList>
    </citation>
    <scope>NUCLEOTIDE SEQUENCE [LARGE SCALE GENOMIC DNA]</scope>
    <source>
        <strain evidence="6 7">WSL</strain>
    </source>
</reference>
<feature type="region of interest" description="Disordered" evidence="4">
    <location>
        <begin position="380"/>
        <end position="399"/>
    </location>
</feature>
<name>A0AAD5KJX3_9CRUS</name>
<comment type="subcellular location">
    <subcellularLocation>
        <location evidence="1">Cytoplasm</location>
        <location evidence="1">Cytoskeleton</location>
        <location evidence="1">Microtubule organizing center</location>
        <location evidence="1">Centrosome</location>
    </subcellularLocation>
</comment>
<evidence type="ECO:0000259" key="5">
    <source>
        <dbReference type="Pfam" id="PF15309"/>
    </source>
</evidence>
<proteinExistence type="predicted"/>
<feature type="region of interest" description="Disordered" evidence="4">
    <location>
        <begin position="167"/>
        <end position="231"/>
    </location>
</feature>
<dbReference type="EMBL" id="WJBH02000008">
    <property type="protein sequence ID" value="KAI9554082.1"/>
    <property type="molecule type" value="Genomic_DNA"/>
</dbReference>
<evidence type="ECO:0000313" key="7">
    <source>
        <dbReference type="Proteomes" id="UP000820818"/>
    </source>
</evidence>
<comment type="caution">
    <text evidence="6">The sequence shown here is derived from an EMBL/GenBank/DDBJ whole genome shotgun (WGS) entry which is preliminary data.</text>
</comment>
<evidence type="ECO:0000256" key="4">
    <source>
        <dbReference type="SAM" id="MobiDB-lite"/>
    </source>
</evidence>
<evidence type="ECO:0000256" key="1">
    <source>
        <dbReference type="ARBA" id="ARBA00004300"/>
    </source>
</evidence>
<feature type="region of interest" description="Disordered" evidence="4">
    <location>
        <begin position="454"/>
        <end position="511"/>
    </location>
</feature>
<gene>
    <name evidence="6" type="ORF">GHT06_019354</name>
</gene>
<dbReference type="AlphaFoldDB" id="A0AAD5KJX3"/>
<organism evidence="6 7">
    <name type="scientific">Daphnia sinensis</name>
    <dbReference type="NCBI Taxonomy" id="1820382"/>
    <lineage>
        <taxon>Eukaryota</taxon>
        <taxon>Metazoa</taxon>
        <taxon>Ecdysozoa</taxon>
        <taxon>Arthropoda</taxon>
        <taxon>Crustacea</taxon>
        <taxon>Branchiopoda</taxon>
        <taxon>Diplostraca</taxon>
        <taxon>Cladocera</taxon>
        <taxon>Anomopoda</taxon>
        <taxon>Daphniidae</taxon>
        <taxon>Daphnia</taxon>
        <taxon>Daphnia similis group</taxon>
    </lineage>
</organism>
<sequence>MDSSEEISDNILSYLENFRDSDTSIIEGENVSTATDNDIYNGSELDNSFNQLTSLSISKSAFSSKKLEWDSSADVGCIPLKTGQFKTKLSTLERMALSTSASKLCLDEDEQSLALIAKIDRVLARSRSIAKVHHKTSRKLQKIATWPSVDSSSNASTDTVIPIVPHFQNGNRENVPNESQQGKPTKSNVKLPSLQTKGEECQTSNTQNSRASQNTKPQLQRSKSTPQYGERASELFVTRSVASEELDLYADNDRPDSSFLATPTNIGNSDADPVSSQCHCVSADFTEPTTCPTHTSLSSEHIRRMRREAVGELQVYRNLKEHLKNLKDYVSQLEQTWKFLDQSPSAIHSRTRERDARRPRTKTHKVPVAEYDELLASSTRNSCSNISESQSTLVNSAESLKSDRSFRLERLNLHDIDSTEETQPTRKSKSKCCNHCSLKCKPAPSAYKKTNYEKGVQTNERDSQSSPSVPNNVLVPQREPIAYDISLENHKKPREKPRSKPTLQEALKEKRPDFLHDSELRRKAIQEISQMRRMGILDSNFTPHLFTYHEVRKRTEELYRQLPEFRERNRGHQNKDTIVSNRIKASVFQKKLQSRVLQGQLNLPHSTCL</sequence>